<sequence length="427" mass="49009">MKTIEEKLKEHKQTIDTMRAPSELEERLREALHNVPDKKKSKNRAVSWIASAAAVFILLVGVYQYPALAYYGEKFFKTNWSALSFSEVTEQGYGQKVDESITLRDGTVVTINGVMADDNVFLMYYTMDRPVGIEFTDEDFRRYGFDKLKGFLTDSKSQGNGGGDGKNKSQFVGQARFEPVSPFSRTLTVNFYEWINDERVFYPISFKFEANKAMKSIIKQELDQSIEVDHGTIHYDSISASPTSTLIKGRYEFEEYPRTYGKYKLYVNGIEVQYKGKSGTMPEFELEFDMLPTDRINSIELELENFLGYQKIEEPISLASPSDRSIKIGDEKLWIRSVTKTRTGYDVVIARREFTKPKWDTISVQAGGKVIPVSSISESRPWDLGNNNIMRENTFSFNTMDKPESLLLDGFTYIKTYNKRISLPVEK</sequence>
<name>A0A559J450_9BACL</name>
<keyword evidence="1" id="KW-0472">Membrane</keyword>
<accession>A0A559J450</accession>
<comment type="caution">
    <text evidence="3">The sequence shown here is derived from an EMBL/GenBank/DDBJ whole genome shotgun (WGS) entry which is preliminary data.</text>
</comment>
<gene>
    <name evidence="3" type="ORF">FPZ44_09305</name>
</gene>
<feature type="domain" description="DUF4179" evidence="2">
    <location>
        <begin position="42"/>
        <end position="127"/>
    </location>
</feature>
<evidence type="ECO:0000313" key="3">
    <source>
        <dbReference type="EMBL" id="TVX94664.1"/>
    </source>
</evidence>
<evidence type="ECO:0000259" key="2">
    <source>
        <dbReference type="Pfam" id="PF13786"/>
    </source>
</evidence>
<dbReference type="EMBL" id="VNJK01000001">
    <property type="protein sequence ID" value="TVX94664.1"/>
    <property type="molecule type" value="Genomic_DNA"/>
</dbReference>
<dbReference type="InterPro" id="IPR025436">
    <property type="entry name" value="DUF4179"/>
</dbReference>
<keyword evidence="1" id="KW-0812">Transmembrane</keyword>
<keyword evidence="4" id="KW-1185">Reference proteome</keyword>
<keyword evidence="1" id="KW-1133">Transmembrane helix</keyword>
<proteinExistence type="predicted"/>
<feature type="transmembrane region" description="Helical" evidence="1">
    <location>
        <begin position="45"/>
        <end position="65"/>
    </location>
</feature>
<evidence type="ECO:0000313" key="4">
    <source>
        <dbReference type="Proteomes" id="UP000318102"/>
    </source>
</evidence>
<dbReference type="Proteomes" id="UP000318102">
    <property type="component" value="Unassembled WGS sequence"/>
</dbReference>
<protein>
    <submittedName>
        <fullName evidence="3">DUF4179 domain-containing protein</fullName>
    </submittedName>
</protein>
<dbReference type="OrthoDB" id="2961302at2"/>
<organism evidence="3 4">
    <name type="scientific">Paenibacillus agilis</name>
    <dbReference type="NCBI Taxonomy" id="3020863"/>
    <lineage>
        <taxon>Bacteria</taxon>
        <taxon>Bacillati</taxon>
        <taxon>Bacillota</taxon>
        <taxon>Bacilli</taxon>
        <taxon>Bacillales</taxon>
        <taxon>Paenibacillaceae</taxon>
        <taxon>Paenibacillus</taxon>
    </lineage>
</organism>
<dbReference type="Pfam" id="PF13786">
    <property type="entry name" value="DUF4179"/>
    <property type="match status" value="1"/>
</dbReference>
<dbReference type="AlphaFoldDB" id="A0A559J450"/>
<evidence type="ECO:0000256" key="1">
    <source>
        <dbReference type="SAM" id="Phobius"/>
    </source>
</evidence>
<reference evidence="3 4" key="1">
    <citation type="submission" date="2019-07" db="EMBL/GenBank/DDBJ databases">
        <authorList>
            <person name="Kim J."/>
        </authorList>
    </citation>
    <scope>NUCLEOTIDE SEQUENCE [LARGE SCALE GENOMIC DNA]</scope>
    <source>
        <strain evidence="3 4">N4</strain>
    </source>
</reference>